<dbReference type="RefSeq" id="WP_123209566.1">
    <property type="nucleotide sequence ID" value="NZ_JBHTHO010000019.1"/>
</dbReference>
<dbReference type="Proteomes" id="UP000269591">
    <property type="component" value="Unassembled WGS sequence"/>
</dbReference>
<accession>A0A3N0ASY0</accession>
<protein>
    <submittedName>
        <fullName evidence="1">RelB/DinJ family addiction module antitoxin</fullName>
    </submittedName>
</protein>
<dbReference type="OrthoDB" id="3197373at2"/>
<reference evidence="2" key="1">
    <citation type="submission" date="2018-05" db="EMBL/GenBank/DDBJ databases">
        <title>Genome Sequencing of selected type strains of the family Eggerthellaceae.</title>
        <authorList>
            <person name="Danylec N."/>
            <person name="Stoll D.A."/>
            <person name="Doetsch A."/>
            <person name="Huch M."/>
        </authorList>
    </citation>
    <scope>NUCLEOTIDE SEQUENCE [LARGE SCALE GENOMIC DNA]</scope>
    <source>
        <strain evidence="2">DSM 24851</strain>
    </source>
</reference>
<dbReference type="GO" id="GO:0006355">
    <property type="term" value="P:regulation of DNA-templated transcription"/>
    <property type="evidence" value="ECO:0007669"/>
    <property type="project" value="InterPro"/>
</dbReference>
<sequence>MNEAMVTGRMGADKKARGGRILQKSGLSASQVINLLYDRIIREGNAEFLLDGSPRDNAAWENAARFVDSLSVERATRFDGMSKAQIRVDRLKSRGLM</sequence>
<dbReference type="InterPro" id="IPR007337">
    <property type="entry name" value="RelB/DinJ"/>
</dbReference>
<organism evidence="1 2">
    <name type="scientific">Slackia equolifaciens</name>
    <dbReference type="NCBI Taxonomy" id="498718"/>
    <lineage>
        <taxon>Bacteria</taxon>
        <taxon>Bacillati</taxon>
        <taxon>Actinomycetota</taxon>
        <taxon>Coriobacteriia</taxon>
        <taxon>Eggerthellales</taxon>
        <taxon>Eggerthellaceae</taxon>
        <taxon>Slackia</taxon>
    </lineage>
</organism>
<dbReference type="Pfam" id="PF04221">
    <property type="entry name" value="RelB"/>
    <property type="match status" value="1"/>
</dbReference>
<name>A0A3N0ASY0_9ACTN</name>
<proteinExistence type="predicted"/>
<gene>
    <name evidence="1" type="ORF">DMP06_09860</name>
</gene>
<dbReference type="AlphaFoldDB" id="A0A3N0ASY0"/>
<keyword evidence="2" id="KW-1185">Reference proteome</keyword>
<evidence type="ECO:0000313" key="2">
    <source>
        <dbReference type="Proteomes" id="UP000269591"/>
    </source>
</evidence>
<dbReference type="Gene3D" id="1.10.1220.10">
    <property type="entry name" value="Met repressor-like"/>
    <property type="match status" value="1"/>
</dbReference>
<dbReference type="EMBL" id="QIBX01000021">
    <property type="protein sequence ID" value="RNL37987.1"/>
    <property type="molecule type" value="Genomic_DNA"/>
</dbReference>
<evidence type="ECO:0000313" key="1">
    <source>
        <dbReference type="EMBL" id="RNL37987.1"/>
    </source>
</evidence>
<comment type="caution">
    <text evidence="1">The sequence shown here is derived from an EMBL/GenBank/DDBJ whole genome shotgun (WGS) entry which is preliminary data.</text>
</comment>
<dbReference type="InterPro" id="IPR013321">
    <property type="entry name" value="Arc_rbn_hlx_hlx"/>
</dbReference>